<sequence>MKKRMAAVLAGAFMAFTASAPMAQAGFLGDLLFGPTYDPTKVPQTYGTQYDCRAFEAAGKTGWKGIVSGRINDFEHVIVRSRAGCFQTRQECQTFITYMQGYFDFTTYAGCDPFPRR</sequence>
<name>A0A926NVK5_9HYPH</name>
<protein>
    <submittedName>
        <fullName evidence="2">Uncharacterized protein</fullName>
    </submittedName>
</protein>
<organism evidence="2 3">
    <name type="scientific">Roseibium aggregatum</name>
    <dbReference type="NCBI Taxonomy" id="187304"/>
    <lineage>
        <taxon>Bacteria</taxon>
        <taxon>Pseudomonadati</taxon>
        <taxon>Pseudomonadota</taxon>
        <taxon>Alphaproteobacteria</taxon>
        <taxon>Hyphomicrobiales</taxon>
        <taxon>Stappiaceae</taxon>
        <taxon>Roseibium</taxon>
    </lineage>
</organism>
<comment type="caution">
    <text evidence="2">The sequence shown here is derived from an EMBL/GenBank/DDBJ whole genome shotgun (WGS) entry which is preliminary data.</text>
</comment>
<evidence type="ECO:0000256" key="1">
    <source>
        <dbReference type="SAM" id="SignalP"/>
    </source>
</evidence>
<evidence type="ECO:0000313" key="3">
    <source>
        <dbReference type="Proteomes" id="UP000598467"/>
    </source>
</evidence>
<reference evidence="2" key="1">
    <citation type="submission" date="2020-05" db="EMBL/GenBank/DDBJ databases">
        <title>Identification of trans-AT polyketide cluster in two marine bacteria, producers of a novel glutaramide-containing polyketide sesbanimide D and analogs.</title>
        <authorList>
            <person name="Kacar D."/>
            <person name="Rodriguez P."/>
            <person name="Canedo L."/>
            <person name="Gonzalez E."/>
            <person name="Galan B."/>
            <person name="De La Calle F."/>
            <person name="Garcia J.L."/>
        </authorList>
    </citation>
    <scope>NUCLEOTIDE SEQUENCE</scope>
    <source>
        <strain evidence="2">PHM038</strain>
    </source>
</reference>
<gene>
    <name evidence="2" type="ORF">HK439_02880</name>
</gene>
<proteinExistence type="predicted"/>
<evidence type="ECO:0000313" key="2">
    <source>
        <dbReference type="EMBL" id="MBD1545191.1"/>
    </source>
</evidence>
<accession>A0A926NVK5</accession>
<dbReference type="AlphaFoldDB" id="A0A926NVK5"/>
<feature type="chain" id="PRO_5036769969" evidence="1">
    <location>
        <begin position="21"/>
        <end position="117"/>
    </location>
</feature>
<keyword evidence="1" id="KW-0732">Signal</keyword>
<dbReference type="EMBL" id="JABFCZ010000003">
    <property type="protein sequence ID" value="MBD1545191.1"/>
    <property type="molecule type" value="Genomic_DNA"/>
</dbReference>
<dbReference type="RefSeq" id="WP_190289866.1">
    <property type="nucleotide sequence ID" value="NZ_JABFCZ010000003.1"/>
</dbReference>
<feature type="signal peptide" evidence="1">
    <location>
        <begin position="1"/>
        <end position="20"/>
    </location>
</feature>
<dbReference type="Proteomes" id="UP000598467">
    <property type="component" value="Unassembled WGS sequence"/>
</dbReference>